<dbReference type="RefSeq" id="WP_150933213.1">
    <property type="nucleotide sequence ID" value="NZ_VYTZ01000003.1"/>
</dbReference>
<dbReference type="GO" id="GO:0006950">
    <property type="term" value="P:response to stress"/>
    <property type="evidence" value="ECO:0007669"/>
    <property type="project" value="TreeGrafter"/>
</dbReference>
<dbReference type="InterPro" id="IPR036388">
    <property type="entry name" value="WH-like_DNA-bd_sf"/>
</dbReference>
<protein>
    <submittedName>
        <fullName evidence="2">MarR family transcriptional regulator</fullName>
    </submittedName>
</protein>
<feature type="domain" description="HTH marR-type" evidence="1">
    <location>
        <begin position="1"/>
        <end position="145"/>
    </location>
</feature>
<dbReference type="SMART" id="SM00347">
    <property type="entry name" value="HTH_MARR"/>
    <property type="match status" value="1"/>
</dbReference>
<dbReference type="EMBL" id="VYTZ01000003">
    <property type="protein sequence ID" value="KAA9380032.1"/>
    <property type="molecule type" value="Genomic_DNA"/>
</dbReference>
<evidence type="ECO:0000259" key="1">
    <source>
        <dbReference type="PROSITE" id="PS50995"/>
    </source>
</evidence>
<organism evidence="2 3">
    <name type="scientific">Microbispora cellulosiformans</name>
    <dbReference type="NCBI Taxonomy" id="2614688"/>
    <lineage>
        <taxon>Bacteria</taxon>
        <taxon>Bacillati</taxon>
        <taxon>Actinomycetota</taxon>
        <taxon>Actinomycetes</taxon>
        <taxon>Streptosporangiales</taxon>
        <taxon>Streptosporangiaceae</taxon>
        <taxon>Microbispora</taxon>
    </lineage>
</organism>
<accession>A0A5J5K6C1</accession>
<dbReference type="Proteomes" id="UP000327011">
    <property type="component" value="Unassembled WGS sequence"/>
</dbReference>
<proteinExistence type="predicted"/>
<dbReference type="Pfam" id="PF12802">
    <property type="entry name" value="MarR_2"/>
    <property type="match status" value="1"/>
</dbReference>
<sequence length="171" mass="18509">MDGKPRPEASPAQALAGMDQLIALSLVGQQDIAQRLGLNVTDLTCLGFVMAAGDDPISAGALARQAGLTTGAVTGVLNRLERAGYARREADPADRRRVRVVADPAAVATVTAVYEPFYRRLNELFAGYTPGEIAVLSDWFTRAGGLMRTYLEEIRRDEHAGVPRARRTRSR</sequence>
<name>A0A5J5K6C1_9ACTN</name>
<dbReference type="AlphaFoldDB" id="A0A5J5K6C1"/>
<dbReference type="InterPro" id="IPR000835">
    <property type="entry name" value="HTH_MarR-typ"/>
</dbReference>
<keyword evidence="3" id="KW-1185">Reference proteome</keyword>
<dbReference type="InterPro" id="IPR039422">
    <property type="entry name" value="MarR/SlyA-like"/>
</dbReference>
<dbReference type="PANTHER" id="PTHR33164">
    <property type="entry name" value="TRANSCRIPTIONAL REGULATOR, MARR FAMILY"/>
    <property type="match status" value="1"/>
</dbReference>
<dbReference type="InterPro" id="IPR036390">
    <property type="entry name" value="WH_DNA-bd_sf"/>
</dbReference>
<evidence type="ECO:0000313" key="2">
    <source>
        <dbReference type="EMBL" id="KAA9380032.1"/>
    </source>
</evidence>
<reference evidence="2 3" key="1">
    <citation type="submission" date="2019-09" db="EMBL/GenBank/DDBJ databases">
        <title>Screening of Novel Bioactive Compounds from Soil-Associated.</title>
        <authorList>
            <person name="Gong X."/>
        </authorList>
    </citation>
    <scope>NUCLEOTIDE SEQUENCE [LARGE SCALE GENOMIC DNA]</scope>
    <source>
        <strain evidence="2 3">Gxj-6</strain>
    </source>
</reference>
<dbReference type="SUPFAM" id="SSF46785">
    <property type="entry name" value="Winged helix' DNA-binding domain"/>
    <property type="match status" value="1"/>
</dbReference>
<evidence type="ECO:0000313" key="3">
    <source>
        <dbReference type="Proteomes" id="UP000327011"/>
    </source>
</evidence>
<dbReference type="PANTHER" id="PTHR33164:SF106">
    <property type="entry name" value="TRANSCRIPTIONAL REGULATORY PROTEIN"/>
    <property type="match status" value="1"/>
</dbReference>
<dbReference type="Gene3D" id="1.10.10.10">
    <property type="entry name" value="Winged helix-like DNA-binding domain superfamily/Winged helix DNA-binding domain"/>
    <property type="match status" value="1"/>
</dbReference>
<dbReference type="GO" id="GO:0003700">
    <property type="term" value="F:DNA-binding transcription factor activity"/>
    <property type="evidence" value="ECO:0007669"/>
    <property type="project" value="InterPro"/>
</dbReference>
<gene>
    <name evidence="2" type="ORF">F5972_10500</name>
</gene>
<dbReference type="PROSITE" id="PS50995">
    <property type="entry name" value="HTH_MARR_2"/>
    <property type="match status" value="1"/>
</dbReference>
<comment type="caution">
    <text evidence="2">The sequence shown here is derived from an EMBL/GenBank/DDBJ whole genome shotgun (WGS) entry which is preliminary data.</text>
</comment>